<feature type="region of interest" description="Disordered" evidence="1">
    <location>
        <begin position="77"/>
        <end position="119"/>
    </location>
</feature>
<dbReference type="GO" id="GO:0045202">
    <property type="term" value="C:synapse"/>
    <property type="evidence" value="ECO:0007669"/>
    <property type="project" value="TreeGrafter"/>
</dbReference>
<feature type="region of interest" description="Disordered" evidence="1">
    <location>
        <begin position="131"/>
        <end position="235"/>
    </location>
</feature>
<name>A0AA88M493_CHASR</name>
<evidence type="ECO:0000313" key="3">
    <source>
        <dbReference type="EMBL" id="KAK2830281.1"/>
    </source>
</evidence>
<dbReference type="Proteomes" id="UP001187415">
    <property type="component" value="Unassembled WGS sequence"/>
</dbReference>
<sequence length="235" mass="25540">MARCDTRLWSWQVLLTITMVVNHLSAHGRHSLGKRHHHHNQSSINKDALNARMVLSDDSAERDHLIGPGIGAKLPLSSTKHHRPHKHAHLDFVEEDPPVGEELTAGGAGPDQPGNPLSDDVITVEFHSQAPDTVPSDVDQHWAKAPKAQKQKAGSPNGWTDSDFYEYMSPEDDHSALDTTPEPEPTPSPPANMEDENPFLAGSPALPDKVKPNVNSRPSLPAPPMPGPDTGDGWV</sequence>
<keyword evidence="2" id="KW-0732">Signal</keyword>
<proteinExistence type="predicted"/>
<dbReference type="AlphaFoldDB" id="A0AA88M493"/>
<gene>
    <name evidence="3" type="ORF">Q5P01_018212</name>
</gene>
<comment type="caution">
    <text evidence="3">The sequence shown here is derived from an EMBL/GenBank/DDBJ whole genome shotgun (WGS) entry which is preliminary data.</text>
</comment>
<evidence type="ECO:0000256" key="1">
    <source>
        <dbReference type="SAM" id="MobiDB-lite"/>
    </source>
</evidence>
<accession>A0AA88M493</accession>
<protein>
    <submittedName>
        <fullName evidence="3">Uncharacterized protein</fullName>
    </submittedName>
</protein>
<dbReference type="GO" id="GO:0048858">
    <property type="term" value="P:cell projection morphogenesis"/>
    <property type="evidence" value="ECO:0007669"/>
    <property type="project" value="TreeGrafter"/>
</dbReference>
<organism evidence="3 4">
    <name type="scientific">Channa striata</name>
    <name type="common">Snakehead murrel</name>
    <name type="synonym">Ophicephalus striatus</name>
    <dbReference type="NCBI Taxonomy" id="64152"/>
    <lineage>
        <taxon>Eukaryota</taxon>
        <taxon>Metazoa</taxon>
        <taxon>Chordata</taxon>
        <taxon>Craniata</taxon>
        <taxon>Vertebrata</taxon>
        <taxon>Euteleostomi</taxon>
        <taxon>Actinopterygii</taxon>
        <taxon>Neopterygii</taxon>
        <taxon>Teleostei</taxon>
        <taxon>Neoteleostei</taxon>
        <taxon>Acanthomorphata</taxon>
        <taxon>Anabantaria</taxon>
        <taxon>Anabantiformes</taxon>
        <taxon>Channoidei</taxon>
        <taxon>Channidae</taxon>
        <taxon>Channa</taxon>
    </lineage>
</organism>
<evidence type="ECO:0000256" key="2">
    <source>
        <dbReference type="SAM" id="SignalP"/>
    </source>
</evidence>
<dbReference type="EMBL" id="JAUPFM010000014">
    <property type="protein sequence ID" value="KAK2830281.1"/>
    <property type="molecule type" value="Genomic_DNA"/>
</dbReference>
<reference evidence="3" key="1">
    <citation type="submission" date="2023-07" db="EMBL/GenBank/DDBJ databases">
        <title>Chromosome-level Genome Assembly of Striped Snakehead (Channa striata).</title>
        <authorList>
            <person name="Liu H."/>
        </authorList>
    </citation>
    <scope>NUCLEOTIDE SEQUENCE</scope>
    <source>
        <strain evidence="3">Gz</strain>
        <tissue evidence="3">Muscle</tissue>
    </source>
</reference>
<feature type="chain" id="PRO_5041726457" evidence="2">
    <location>
        <begin position="27"/>
        <end position="235"/>
    </location>
</feature>
<feature type="compositionally biased region" description="Basic residues" evidence="1">
    <location>
        <begin position="79"/>
        <end position="88"/>
    </location>
</feature>
<keyword evidence="4" id="KW-1185">Reference proteome</keyword>
<feature type="signal peptide" evidence="2">
    <location>
        <begin position="1"/>
        <end position="26"/>
    </location>
</feature>
<dbReference type="PANTHER" id="PTHR15381:SF1">
    <property type="entry name" value="CHONDROITIN SULFATE PROTEOGLYCAN 5"/>
    <property type="match status" value="1"/>
</dbReference>
<dbReference type="PANTHER" id="PTHR15381">
    <property type="entry name" value="CHONDROITIN SULFATE PROTEOGLYCAN 5 -RELATED"/>
    <property type="match status" value="1"/>
</dbReference>
<evidence type="ECO:0000313" key="4">
    <source>
        <dbReference type="Proteomes" id="UP001187415"/>
    </source>
</evidence>
<feature type="compositionally biased region" description="Low complexity" evidence="1">
    <location>
        <begin position="143"/>
        <end position="153"/>
    </location>
</feature>